<evidence type="ECO:0000313" key="2">
    <source>
        <dbReference type="Proteomes" id="UP001215598"/>
    </source>
</evidence>
<dbReference type="Proteomes" id="UP001215598">
    <property type="component" value="Unassembled WGS sequence"/>
</dbReference>
<keyword evidence="2" id="KW-1185">Reference proteome</keyword>
<dbReference type="EMBL" id="JARKIB010000203">
    <property type="protein sequence ID" value="KAJ7724360.1"/>
    <property type="molecule type" value="Genomic_DNA"/>
</dbReference>
<organism evidence="1 2">
    <name type="scientific">Mycena metata</name>
    <dbReference type="NCBI Taxonomy" id="1033252"/>
    <lineage>
        <taxon>Eukaryota</taxon>
        <taxon>Fungi</taxon>
        <taxon>Dikarya</taxon>
        <taxon>Basidiomycota</taxon>
        <taxon>Agaricomycotina</taxon>
        <taxon>Agaricomycetes</taxon>
        <taxon>Agaricomycetidae</taxon>
        <taxon>Agaricales</taxon>
        <taxon>Marasmiineae</taxon>
        <taxon>Mycenaceae</taxon>
        <taxon>Mycena</taxon>
    </lineage>
</organism>
<comment type="caution">
    <text evidence="1">The sequence shown here is derived from an EMBL/GenBank/DDBJ whole genome shotgun (WGS) entry which is preliminary data.</text>
</comment>
<gene>
    <name evidence="1" type="ORF">B0H16DRAFT_1596495</name>
</gene>
<evidence type="ECO:0008006" key="3">
    <source>
        <dbReference type="Google" id="ProtNLM"/>
    </source>
</evidence>
<evidence type="ECO:0000313" key="1">
    <source>
        <dbReference type="EMBL" id="KAJ7724360.1"/>
    </source>
</evidence>
<sequence length="478" mass="53317">MVVSPSSPTDPLVPRFADEIFLEIFEHLTEVDLLSLATISKHIHELSLVACFDRYGITEDDIAAKSFPPLSKSRAFPTIALGRFVTTVEALRLRFHTSTQLSRDVNALASLVRRMPPIKSTDLDFSPWPRRLPPNVIRCDIEGLLLALVFEFRMRPIVVISPLVVTVVRPHRPPVNVIRRIFRRARTSGTSEATIDEKAFRDALVIFTLMRAGRVIPSVSVRAFDPPAPLGAVIIIGAARIQSLRFARDLGLSPAEVSVILDNLNIPLLRSIDAEQRSIPEDALSAFLCRHPTVQRLSLRGPPPMPPLRTPSTSGPPDALPQLEHIIGSARFIAWVLASPDPFPQLVVTTMELYPAFNVTKDYRAALRGLAQRPAMDTLVLQFNGWTPWNEQDFTAPTAPERELPHVVDLRLTFRFPSRLPRGTALIQWLRLFGSVRSVSLFDSVPLDGWCVVLRKELPQIKFTSHVLSGFIPPISPT</sequence>
<reference evidence="1" key="1">
    <citation type="submission" date="2023-03" db="EMBL/GenBank/DDBJ databases">
        <title>Massive genome expansion in bonnet fungi (Mycena s.s.) driven by repeated elements and novel gene families across ecological guilds.</title>
        <authorList>
            <consortium name="Lawrence Berkeley National Laboratory"/>
            <person name="Harder C.B."/>
            <person name="Miyauchi S."/>
            <person name="Viragh M."/>
            <person name="Kuo A."/>
            <person name="Thoen E."/>
            <person name="Andreopoulos B."/>
            <person name="Lu D."/>
            <person name="Skrede I."/>
            <person name="Drula E."/>
            <person name="Henrissat B."/>
            <person name="Morin E."/>
            <person name="Kohler A."/>
            <person name="Barry K."/>
            <person name="LaButti K."/>
            <person name="Morin E."/>
            <person name="Salamov A."/>
            <person name="Lipzen A."/>
            <person name="Mereny Z."/>
            <person name="Hegedus B."/>
            <person name="Baldrian P."/>
            <person name="Stursova M."/>
            <person name="Weitz H."/>
            <person name="Taylor A."/>
            <person name="Grigoriev I.V."/>
            <person name="Nagy L.G."/>
            <person name="Martin F."/>
            <person name="Kauserud H."/>
        </authorList>
    </citation>
    <scope>NUCLEOTIDE SEQUENCE</scope>
    <source>
        <strain evidence="1">CBHHK182m</strain>
    </source>
</reference>
<accession>A0AAD7HN36</accession>
<name>A0AAD7HN36_9AGAR</name>
<dbReference type="AlphaFoldDB" id="A0AAD7HN36"/>
<proteinExistence type="predicted"/>
<protein>
    <recommendedName>
        <fullName evidence="3">F-box domain-containing protein</fullName>
    </recommendedName>
</protein>
<dbReference type="CDD" id="cd09917">
    <property type="entry name" value="F-box_SF"/>
    <property type="match status" value="1"/>
</dbReference>